<evidence type="ECO:0000256" key="6">
    <source>
        <dbReference type="ARBA" id="ARBA00040730"/>
    </source>
</evidence>
<keyword evidence="1" id="KW-0489">Methyltransferase</keyword>
<comment type="function">
    <text evidence="4">Catalyzes the transfer of a methyl group onto N-acetylserotonin, producing melatonin (N-acetyl-5-methoxytryptamine).</text>
</comment>
<keyword evidence="12" id="KW-1185">Reference proteome</keyword>
<dbReference type="AlphaFoldDB" id="A0A443SDR5"/>
<dbReference type="InterPro" id="IPR029063">
    <property type="entry name" value="SAM-dependent_MTases_sf"/>
</dbReference>
<gene>
    <name evidence="11" type="ORF">B4U80_13056</name>
</gene>
<evidence type="ECO:0000256" key="8">
    <source>
        <dbReference type="PIRSR" id="PIRSR005739-1"/>
    </source>
</evidence>
<dbReference type="EMBL" id="NCKV01003496">
    <property type="protein sequence ID" value="RWS25650.1"/>
    <property type="molecule type" value="Genomic_DNA"/>
</dbReference>
<dbReference type="InterPro" id="IPR016461">
    <property type="entry name" value="COMT-like"/>
</dbReference>
<dbReference type="InterPro" id="IPR036390">
    <property type="entry name" value="WH_DNA-bd_sf"/>
</dbReference>
<comment type="caution">
    <text evidence="11">The sequence shown here is derived from an EMBL/GenBank/DDBJ whole genome shotgun (WGS) entry which is preliminary data.</text>
</comment>
<evidence type="ECO:0000256" key="5">
    <source>
        <dbReference type="ARBA" id="ARBA00039116"/>
    </source>
</evidence>
<dbReference type="SUPFAM" id="SSF46785">
    <property type="entry name" value="Winged helix' DNA-binding domain"/>
    <property type="match status" value="1"/>
</dbReference>
<reference evidence="11 12" key="1">
    <citation type="journal article" date="2018" name="Gigascience">
        <title>Genomes of trombidid mites reveal novel predicted allergens and laterally-transferred genes associated with secondary metabolism.</title>
        <authorList>
            <person name="Dong X."/>
            <person name="Chaisiri K."/>
            <person name="Xia D."/>
            <person name="Armstrong S.D."/>
            <person name="Fang Y."/>
            <person name="Donnelly M.J."/>
            <person name="Kadowaki T."/>
            <person name="McGarry J.W."/>
            <person name="Darby A.C."/>
            <person name="Makepeace B.L."/>
        </authorList>
    </citation>
    <scope>NUCLEOTIDE SEQUENCE [LARGE SCALE GENOMIC DNA]</scope>
    <source>
        <strain evidence="11">UoL-UT</strain>
    </source>
</reference>
<evidence type="ECO:0000259" key="9">
    <source>
        <dbReference type="Pfam" id="PF00891"/>
    </source>
</evidence>
<dbReference type="InterPro" id="IPR036388">
    <property type="entry name" value="WH-like_DNA-bd_sf"/>
</dbReference>
<dbReference type="PROSITE" id="PS51683">
    <property type="entry name" value="SAM_OMT_II"/>
    <property type="match status" value="1"/>
</dbReference>
<evidence type="ECO:0000256" key="2">
    <source>
        <dbReference type="ARBA" id="ARBA00022679"/>
    </source>
</evidence>
<name>A0A443SDR5_9ACAR</name>
<organism evidence="11 12">
    <name type="scientific">Leptotrombidium deliense</name>
    <dbReference type="NCBI Taxonomy" id="299467"/>
    <lineage>
        <taxon>Eukaryota</taxon>
        <taxon>Metazoa</taxon>
        <taxon>Ecdysozoa</taxon>
        <taxon>Arthropoda</taxon>
        <taxon>Chelicerata</taxon>
        <taxon>Arachnida</taxon>
        <taxon>Acari</taxon>
        <taxon>Acariformes</taxon>
        <taxon>Trombidiformes</taxon>
        <taxon>Prostigmata</taxon>
        <taxon>Anystina</taxon>
        <taxon>Parasitengona</taxon>
        <taxon>Trombiculoidea</taxon>
        <taxon>Trombiculidae</taxon>
        <taxon>Leptotrombidium</taxon>
    </lineage>
</organism>
<dbReference type="PANTHER" id="PTHR43712:SF2">
    <property type="entry name" value="O-METHYLTRANSFERASE CICE"/>
    <property type="match status" value="1"/>
</dbReference>
<dbReference type="GO" id="GO:0017096">
    <property type="term" value="F:acetylserotonin O-methyltransferase activity"/>
    <property type="evidence" value="ECO:0007669"/>
    <property type="project" value="UniProtKB-EC"/>
</dbReference>
<dbReference type="GO" id="GO:0046983">
    <property type="term" value="F:protein dimerization activity"/>
    <property type="evidence" value="ECO:0007669"/>
    <property type="project" value="InterPro"/>
</dbReference>
<evidence type="ECO:0000256" key="1">
    <source>
        <dbReference type="ARBA" id="ARBA00022603"/>
    </source>
</evidence>
<accession>A0A443SDR5</accession>
<sequence>MVYCAAKFDIADHLTQRSMNADELAEVTGTHSPSLFRLLRGLVNIGILKADSENRFSVTELGELLRSDVNGSSKNLALLHMGPHYAAAGMLSHTIKTGETSFDRVFGCNYWQFMKTNTKEGEYFMKAQTEFTQAFVTQLTNSYNYNQFSNIVDVGGGNGSLLISILEKYPSTKGVVFDENDVIEKTAKIVEKSSVSDRCSVIAGNFFESIPANGDCYLMKHIVHDWDDENVLVILRNIRKVMKPNGKLLVIDAVLPDNCNEKHPFIIEDVCLLHNMSGKERTRKEFEYLFAESGFRAENIIIVNDCPLNIIEASIQ</sequence>
<dbReference type="Gene3D" id="3.40.50.150">
    <property type="entry name" value="Vaccinia Virus protein VP39"/>
    <property type="match status" value="1"/>
</dbReference>
<dbReference type="Pfam" id="PF08100">
    <property type="entry name" value="Dimerisation"/>
    <property type="match status" value="1"/>
</dbReference>
<dbReference type="OrthoDB" id="1606438at2759"/>
<evidence type="ECO:0000256" key="4">
    <source>
        <dbReference type="ARBA" id="ARBA00037645"/>
    </source>
</evidence>
<keyword evidence="3" id="KW-0949">S-adenosyl-L-methionine</keyword>
<dbReference type="Proteomes" id="UP000288716">
    <property type="component" value="Unassembled WGS sequence"/>
</dbReference>
<dbReference type="InterPro" id="IPR001077">
    <property type="entry name" value="COMT_C"/>
</dbReference>
<dbReference type="InterPro" id="IPR012967">
    <property type="entry name" value="COMT_dimerisation"/>
</dbReference>
<dbReference type="SUPFAM" id="SSF53335">
    <property type="entry name" value="S-adenosyl-L-methionine-dependent methyltransferases"/>
    <property type="match status" value="1"/>
</dbReference>
<dbReference type="Gene3D" id="1.10.10.10">
    <property type="entry name" value="Winged helix-like DNA-binding domain superfamily/Winged helix DNA-binding domain"/>
    <property type="match status" value="1"/>
</dbReference>
<feature type="domain" description="O-methyltransferase C-terminal" evidence="9">
    <location>
        <begin position="91"/>
        <end position="296"/>
    </location>
</feature>
<dbReference type="VEuPathDB" id="VectorBase:LDEU006389"/>
<dbReference type="Gene3D" id="1.10.287.1350">
    <property type="match status" value="1"/>
</dbReference>
<dbReference type="Pfam" id="PF00891">
    <property type="entry name" value="Methyltransf_2"/>
    <property type="match status" value="1"/>
</dbReference>
<feature type="domain" description="O-methyltransferase dimerisation" evidence="10">
    <location>
        <begin position="3"/>
        <end position="65"/>
    </location>
</feature>
<evidence type="ECO:0000313" key="12">
    <source>
        <dbReference type="Proteomes" id="UP000288716"/>
    </source>
</evidence>
<feature type="active site" description="Proton acceptor" evidence="8">
    <location>
        <position position="224"/>
    </location>
</feature>
<proteinExistence type="predicted"/>
<dbReference type="CDD" id="cd02440">
    <property type="entry name" value="AdoMet_MTases"/>
    <property type="match status" value="1"/>
</dbReference>
<evidence type="ECO:0000259" key="10">
    <source>
        <dbReference type="Pfam" id="PF08100"/>
    </source>
</evidence>
<dbReference type="EC" id="2.1.1.4" evidence="5"/>
<dbReference type="PIRSF" id="PIRSF005739">
    <property type="entry name" value="O-mtase"/>
    <property type="match status" value="1"/>
</dbReference>
<dbReference type="GO" id="GO:0032259">
    <property type="term" value="P:methylation"/>
    <property type="evidence" value="ECO:0007669"/>
    <property type="project" value="UniProtKB-KW"/>
</dbReference>
<evidence type="ECO:0000256" key="7">
    <source>
        <dbReference type="ARBA" id="ARBA00043054"/>
    </source>
</evidence>
<keyword evidence="2" id="KW-0808">Transferase</keyword>
<protein>
    <recommendedName>
        <fullName evidence="6">Acetylserotonin O-methyltransferase</fullName>
        <ecNumber evidence="5">2.1.1.4</ecNumber>
    </recommendedName>
    <alternativeName>
        <fullName evidence="7">Hydroxyindole O-methyltransferase</fullName>
    </alternativeName>
</protein>
<dbReference type="PANTHER" id="PTHR43712">
    <property type="entry name" value="PUTATIVE (AFU_ORTHOLOGUE AFUA_4G14580)-RELATED"/>
    <property type="match status" value="1"/>
</dbReference>
<evidence type="ECO:0000256" key="3">
    <source>
        <dbReference type="ARBA" id="ARBA00022691"/>
    </source>
</evidence>
<evidence type="ECO:0000313" key="11">
    <source>
        <dbReference type="EMBL" id="RWS25650.1"/>
    </source>
</evidence>